<protein>
    <recommendedName>
        <fullName evidence="3">Hydantoin racemase</fullName>
    </recommendedName>
</protein>
<name>X1J124_9ZZZZ</name>
<dbReference type="InterPro" id="IPR015942">
    <property type="entry name" value="Asp/Glu/hydantoin_racemase"/>
</dbReference>
<dbReference type="Pfam" id="PF01177">
    <property type="entry name" value="Asp_Glu_race"/>
    <property type="match status" value="1"/>
</dbReference>
<evidence type="ECO:0000256" key="1">
    <source>
        <dbReference type="ARBA" id="ARBA00038414"/>
    </source>
</evidence>
<dbReference type="EMBL" id="BARU01038734">
    <property type="protein sequence ID" value="GAH87682.1"/>
    <property type="molecule type" value="Genomic_DNA"/>
</dbReference>
<dbReference type="Gene3D" id="3.40.50.12500">
    <property type="match status" value="1"/>
</dbReference>
<dbReference type="PANTHER" id="PTHR28047">
    <property type="entry name" value="PROTEIN DCG1"/>
    <property type="match status" value="1"/>
</dbReference>
<evidence type="ECO:0008006" key="3">
    <source>
        <dbReference type="Google" id="ProtNLM"/>
    </source>
</evidence>
<dbReference type="AlphaFoldDB" id="X1J124"/>
<proteinExistence type="inferred from homology"/>
<dbReference type="InterPro" id="IPR052186">
    <property type="entry name" value="Hydantoin_racemase-like"/>
</dbReference>
<comment type="caution">
    <text evidence="2">The sequence shown here is derived from an EMBL/GenBank/DDBJ whole genome shotgun (WGS) entry which is preliminary data.</text>
</comment>
<dbReference type="GO" id="GO:0047661">
    <property type="term" value="F:amino-acid racemase activity"/>
    <property type="evidence" value="ECO:0007669"/>
    <property type="project" value="InterPro"/>
</dbReference>
<reference evidence="2" key="1">
    <citation type="journal article" date="2014" name="Front. Microbiol.">
        <title>High frequency of phylogenetically diverse reductive dehalogenase-homologous genes in deep subseafloor sedimentary metagenomes.</title>
        <authorList>
            <person name="Kawai M."/>
            <person name="Futagami T."/>
            <person name="Toyoda A."/>
            <person name="Takaki Y."/>
            <person name="Nishi S."/>
            <person name="Hori S."/>
            <person name="Arai W."/>
            <person name="Tsubouchi T."/>
            <person name="Morono Y."/>
            <person name="Uchiyama I."/>
            <person name="Ito T."/>
            <person name="Fujiyama A."/>
            <person name="Inagaki F."/>
            <person name="Takami H."/>
        </authorList>
    </citation>
    <scope>NUCLEOTIDE SEQUENCE</scope>
    <source>
        <strain evidence="2">Expedition CK06-06</strain>
    </source>
</reference>
<dbReference type="InterPro" id="IPR053714">
    <property type="entry name" value="Iso_Racemase_Enz_sf"/>
</dbReference>
<evidence type="ECO:0000313" key="2">
    <source>
        <dbReference type="EMBL" id="GAH87682.1"/>
    </source>
</evidence>
<comment type="similarity">
    <text evidence="1">Belongs to the HyuE racemase family.</text>
</comment>
<feature type="non-terminal residue" evidence="2">
    <location>
        <position position="161"/>
    </location>
</feature>
<sequence length="161" mass="17639">MKIFIINPNADKKFTKMINREATKVASKGTTIICENAPNAPMFIGNYIDEILCGPGMLQLLRENEKDFDVFILGCTCDVNIDIMRETTERPVVGIGESSMLAAMMLGGKFSVIQMGPRGISMKKRFIKNLGFDARCASVRSIDVDGPGDMADKIIVAARKA</sequence>
<gene>
    <name evidence="2" type="ORF">S03H2_60147</name>
</gene>
<accession>X1J124</accession>
<organism evidence="2">
    <name type="scientific">marine sediment metagenome</name>
    <dbReference type="NCBI Taxonomy" id="412755"/>
    <lineage>
        <taxon>unclassified sequences</taxon>
        <taxon>metagenomes</taxon>
        <taxon>ecological metagenomes</taxon>
    </lineage>
</organism>
<dbReference type="PANTHER" id="PTHR28047:SF5">
    <property type="entry name" value="PROTEIN DCG1"/>
    <property type="match status" value="1"/>
</dbReference>